<dbReference type="OrthoDB" id="4062651at2759"/>
<evidence type="ECO:0000256" key="1">
    <source>
        <dbReference type="ARBA" id="ARBA00022741"/>
    </source>
</evidence>
<dbReference type="InterPro" id="IPR008266">
    <property type="entry name" value="Tyr_kinase_AS"/>
</dbReference>
<dbReference type="EMBL" id="KV417499">
    <property type="protein sequence ID" value="KZP29303.1"/>
    <property type="molecule type" value="Genomic_DNA"/>
</dbReference>
<evidence type="ECO:0000313" key="4">
    <source>
        <dbReference type="EMBL" id="KZP29303.1"/>
    </source>
</evidence>
<organism evidence="4 5">
    <name type="scientific">Athelia psychrophila</name>
    <dbReference type="NCBI Taxonomy" id="1759441"/>
    <lineage>
        <taxon>Eukaryota</taxon>
        <taxon>Fungi</taxon>
        <taxon>Dikarya</taxon>
        <taxon>Basidiomycota</taxon>
        <taxon>Agaricomycotina</taxon>
        <taxon>Agaricomycetes</taxon>
        <taxon>Agaricomycetidae</taxon>
        <taxon>Atheliales</taxon>
        <taxon>Atheliaceae</taxon>
        <taxon>Athelia</taxon>
    </lineage>
</organism>
<dbReference type="InterPro" id="IPR011009">
    <property type="entry name" value="Kinase-like_dom_sf"/>
</dbReference>
<reference evidence="4 5" key="1">
    <citation type="journal article" date="2016" name="Mol. Biol. Evol.">
        <title>Comparative Genomics of Early-Diverging Mushroom-Forming Fungi Provides Insights into the Origins of Lignocellulose Decay Capabilities.</title>
        <authorList>
            <person name="Nagy L.G."/>
            <person name="Riley R."/>
            <person name="Tritt A."/>
            <person name="Adam C."/>
            <person name="Daum C."/>
            <person name="Floudas D."/>
            <person name="Sun H."/>
            <person name="Yadav J.S."/>
            <person name="Pangilinan J."/>
            <person name="Larsson K.H."/>
            <person name="Matsuura K."/>
            <person name="Barry K."/>
            <person name="Labutti K."/>
            <person name="Kuo R."/>
            <person name="Ohm R.A."/>
            <person name="Bhattacharya S.S."/>
            <person name="Shirouzu T."/>
            <person name="Yoshinaga Y."/>
            <person name="Martin F.M."/>
            <person name="Grigoriev I.V."/>
            <person name="Hibbett D.S."/>
        </authorList>
    </citation>
    <scope>NUCLEOTIDE SEQUENCE [LARGE SCALE GENOMIC DNA]</scope>
    <source>
        <strain evidence="4 5">CBS 109695</strain>
    </source>
</reference>
<accession>A0A166SCX3</accession>
<evidence type="ECO:0000313" key="5">
    <source>
        <dbReference type="Proteomes" id="UP000076532"/>
    </source>
</evidence>
<dbReference type="PROSITE" id="PS00109">
    <property type="entry name" value="PROTEIN_KINASE_TYR"/>
    <property type="match status" value="1"/>
</dbReference>
<protein>
    <submittedName>
        <fullName evidence="4">Kinase-like protein</fullName>
    </submittedName>
</protein>
<dbReference type="PANTHER" id="PTHR44329:SF298">
    <property type="entry name" value="MIXED LINEAGE KINASE DOMAIN-LIKE PROTEIN"/>
    <property type="match status" value="1"/>
</dbReference>
<dbReference type="AlphaFoldDB" id="A0A166SCX3"/>
<proteinExistence type="predicted"/>
<dbReference type="SUPFAM" id="SSF56112">
    <property type="entry name" value="Protein kinase-like (PK-like)"/>
    <property type="match status" value="1"/>
</dbReference>
<dbReference type="InterPro" id="IPR000719">
    <property type="entry name" value="Prot_kinase_dom"/>
</dbReference>
<dbReference type="GO" id="GO:0004674">
    <property type="term" value="F:protein serine/threonine kinase activity"/>
    <property type="evidence" value="ECO:0007669"/>
    <property type="project" value="TreeGrafter"/>
</dbReference>
<dbReference type="Gene3D" id="1.10.510.10">
    <property type="entry name" value="Transferase(Phosphotransferase) domain 1"/>
    <property type="match status" value="1"/>
</dbReference>
<keyword evidence="5" id="KW-1185">Reference proteome</keyword>
<dbReference type="GO" id="GO:0005524">
    <property type="term" value="F:ATP binding"/>
    <property type="evidence" value="ECO:0007669"/>
    <property type="project" value="UniProtKB-KW"/>
</dbReference>
<keyword evidence="2" id="KW-0067">ATP-binding</keyword>
<feature type="domain" description="Protein kinase" evidence="3">
    <location>
        <begin position="1"/>
        <end position="280"/>
    </location>
</feature>
<keyword evidence="1" id="KW-0547">Nucleotide-binding</keyword>
<dbReference type="PROSITE" id="PS50011">
    <property type="entry name" value="PROTEIN_KINASE_DOM"/>
    <property type="match status" value="1"/>
</dbReference>
<dbReference type="Pfam" id="PF07714">
    <property type="entry name" value="PK_Tyr_Ser-Thr"/>
    <property type="match status" value="1"/>
</dbReference>
<dbReference type="InterPro" id="IPR001245">
    <property type="entry name" value="Ser-Thr/Tyr_kinase_cat_dom"/>
</dbReference>
<dbReference type="InterPro" id="IPR051681">
    <property type="entry name" value="Ser/Thr_Kinases-Pseudokinases"/>
</dbReference>
<evidence type="ECO:0000259" key="3">
    <source>
        <dbReference type="PROSITE" id="PS50011"/>
    </source>
</evidence>
<dbReference type="PANTHER" id="PTHR44329">
    <property type="entry name" value="SERINE/THREONINE-PROTEIN KINASE TNNI3K-RELATED"/>
    <property type="match status" value="1"/>
</dbReference>
<name>A0A166SCX3_9AGAM</name>
<evidence type="ECO:0000256" key="2">
    <source>
        <dbReference type="ARBA" id="ARBA00022840"/>
    </source>
</evidence>
<dbReference type="STRING" id="436010.A0A166SCX3"/>
<gene>
    <name evidence="4" type="ORF">FIBSPDRAFT_727763</name>
</gene>
<sequence>MFDFQVAVKVLQSHVYDHELEGKIEKVLLNAWKSTSIFEEGADGSGYAQRIRREISIWQRLKHENVLPLLGTVQHFGRYISLVSPWMENGSLVQYLKECGGDMGMLRRLQLASEVASGLSYLHSSGVVHGDLSGMNVLITEEGKACLCDFGLSSLMLEFHDPTFCTSTIGANARWAAPEIYRISSEDQDSVPIATTKSDVYSFGCILLEILSGLIPYHYLARDGQVLLELQNGTKPRRPQGEGGYVTDALWAQITACWAEPAEQRPTAPQLVEFLQDQYNLERRLQRHLG</sequence>
<dbReference type="Proteomes" id="UP000076532">
    <property type="component" value="Unassembled WGS sequence"/>
</dbReference>